<evidence type="ECO:0000313" key="1">
    <source>
        <dbReference type="EMBL" id="CAH9097637.1"/>
    </source>
</evidence>
<gene>
    <name evidence="1" type="ORF">CEPIT_LOCUS14132</name>
</gene>
<reference evidence="1" key="1">
    <citation type="submission" date="2022-07" db="EMBL/GenBank/DDBJ databases">
        <authorList>
            <person name="Macas J."/>
            <person name="Novak P."/>
            <person name="Neumann P."/>
        </authorList>
    </citation>
    <scope>NUCLEOTIDE SEQUENCE</scope>
</reference>
<protein>
    <submittedName>
        <fullName evidence="1">Uncharacterized protein</fullName>
    </submittedName>
</protein>
<keyword evidence="2" id="KW-1185">Reference proteome</keyword>
<name>A0AAV0DBL4_9ASTE</name>
<comment type="caution">
    <text evidence="1">The sequence shown here is derived from an EMBL/GenBank/DDBJ whole genome shotgun (WGS) entry which is preliminary data.</text>
</comment>
<accession>A0AAV0DBL4</accession>
<dbReference type="AlphaFoldDB" id="A0AAV0DBL4"/>
<organism evidence="1 2">
    <name type="scientific">Cuscuta epithymum</name>
    <dbReference type="NCBI Taxonomy" id="186058"/>
    <lineage>
        <taxon>Eukaryota</taxon>
        <taxon>Viridiplantae</taxon>
        <taxon>Streptophyta</taxon>
        <taxon>Embryophyta</taxon>
        <taxon>Tracheophyta</taxon>
        <taxon>Spermatophyta</taxon>
        <taxon>Magnoliopsida</taxon>
        <taxon>eudicotyledons</taxon>
        <taxon>Gunneridae</taxon>
        <taxon>Pentapetalae</taxon>
        <taxon>asterids</taxon>
        <taxon>lamiids</taxon>
        <taxon>Solanales</taxon>
        <taxon>Convolvulaceae</taxon>
        <taxon>Cuscuteae</taxon>
        <taxon>Cuscuta</taxon>
        <taxon>Cuscuta subgen. Cuscuta</taxon>
    </lineage>
</organism>
<evidence type="ECO:0000313" key="2">
    <source>
        <dbReference type="Proteomes" id="UP001152523"/>
    </source>
</evidence>
<proteinExistence type="predicted"/>
<dbReference type="Proteomes" id="UP001152523">
    <property type="component" value="Unassembled WGS sequence"/>
</dbReference>
<dbReference type="EMBL" id="CAMAPF010000094">
    <property type="protein sequence ID" value="CAH9097637.1"/>
    <property type="molecule type" value="Genomic_DNA"/>
</dbReference>
<sequence>MFLVEENISLDEQLGDNTSPHVELHRIMFSISKRVEGDKPPLVELLEFFYPTVQRAAEGVLATLEFKNDENKNQIEVVVLMITIQIIGERK</sequence>